<keyword evidence="4" id="KW-0238">DNA-binding</keyword>
<dbReference type="RefSeq" id="XP_022466539.1">
    <property type="nucleotide sequence ID" value="XM_022610221.1"/>
</dbReference>
<protein>
    <recommendedName>
        <fullName evidence="7">Zn(2)-C6 fungal-type domain-containing protein</fullName>
    </recommendedName>
</protein>
<proteinExistence type="predicted"/>
<dbReference type="GO" id="GO:0045944">
    <property type="term" value="P:positive regulation of transcription by RNA polymerase II"/>
    <property type="evidence" value="ECO:0007669"/>
    <property type="project" value="UniProtKB-ARBA"/>
</dbReference>
<dbReference type="Gene3D" id="4.10.240.10">
    <property type="entry name" value="Zn(2)-C6 fungal-type DNA-binding domain"/>
    <property type="match status" value="1"/>
</dbReference>
<name>J7S9T8_HUIN7</name>
<dbReference type="PANTHER" id="PTHR46910:SF3">
    <property type="entry name" value="HALOTOLERANCE PROTEIN 9-RELATED"/>
    <property type="match status" value="1"/>
</dbReference>
<dbReference type="InterPro" id="IPR050987">
    <property type="entry name" value="AtrR-like"/>
</dbReference>
<keyword evidence="9" id="KW-1185">Reference proteome</keyword>
<dbReference type="SMART" id="SM00066">
    <property type="entry name" value="GAL4"/>
    <property type="match status" value="1"/>
</dbReference>
<dbReference type="Pfam" id="PF04082">
    <property type="entry name" value="Fungal_trans"/>
    <property type="match status" value="1"/>
</dbReference>
<dbReference type="InterPro" id="IPR036864">
    <property type="entry name" value="Zn2-C6_fun-type_DNA-bd_sf"/>
</dbReference>
<dbReference type="HOGENOM" id="CLU_434153_0_0_1"/>
<organism evidence="8 9">
    <name type="scientific">Huiozyma naganishii (strain ATCC MYA-139 / BCRC 22969 / CBS 8797 / KCTC 17520 / NBRC 10181 / NCYC 3082 / Yp74L-3)</name>
    <name type="common">Yeast</name>
    <name type="synonym">Kazachstania naganishii</name>
    <dbReference type="NCBI Taxonomy" id="1071383"/>
    <lineage>
        <taxon>Eukaryota</taxon>
        <taxon>Fungi</taxon>
        <taxon>Dikarya</taxon>
        <taxon>Ascomycota</taxon>
        <taxon>Saccharomycotina</taxon>
        <taxon>Saccharomycetes</taxon>
        <taxon>Saccharomycetales</taxon>
        <taxon>Saccharomycetaceae</taxon>
        <taxon>Huiozyma</taxon>
    </lineage>
</organism>
<dbReference type="AlphaFoldDB" id="J7S9T8"/>
<dbReference type="CDD" id="cd00067">
    <property type="entry name" value="GAL4"/>
    <property type="match status" value="1"/>
</dbReference>
<evidence type="ECO:0000313" key="9">
    <source>
        <dbReference type="Proteomes" id="UP000006310"/>
    </source>
</evidence>
<dbReference type="eggNOG" id="ENOG502RZ2S">
    <property type="taxonomic scope" value="Eukaryota"/>
</dbReference>
<feature type="transmembrane region" description="Helical" evidence="6">
    <location>
        <begin position="437"/>
        <end position="457"/>
    </location>
</feature>
<dbReference type="KEGG" id="kng:KNAG_0J02130"/>
<dbReference type="OrthoDB" id="3266505at2759"/>
<comment type="subcellular location">
    <subcellularLocation>
        <location evidence="1">Nucleus</location>
    </subcellularLocation>
</comment>
<dbReference type="Pfam" id="PF00172">
    <property type="entry name" value="Zn_clus"/>
    <property type="match status" value="1"/>
</dbReference>
<evidence type="ECO:0000256" key="4">
    <source>
        <dbReference type="ARBA" id="ARBA00023125"/>
    </source>
</evidence>
<dbReference type="SUPFAM" id="SSF57701">
    <property type="entry name" value="Zn2/Cys6 DNA-binding domain"/>
    <property type="match status" value="1"/>
</dbReference>
<keyword evidence="3" id="KW-0862">Zinc</keyword>
<evidence type="ECO:0000256" key="5">
    <source>
        <dbReference type="ARBA" id="ARBA00023242"/>
    </source>
</evidence>
<evidence type="ECO:0000256" key="6">
    <source>
        <dbReference type="SAM" id="Phobius"/>
    </source>
</evidence>
<dbReference type="GO" id="GO:0003677">
    <property type="term" value="F:DNA binding"/>
    <property type="evidence" value="ECO:0007669"/>
    <property type="project" value="UniProtKB-KW"/>
</dbReference>
<dbReference type="GeneID" id="34528049"/>
<keyword evidence="6" id="KW-0812">Transmembrane</keyword>
<evidence type="ECO:0000256" key="3">
    <source>
        <dbReference type="ARBA" id="ARBA00022833"/>
    </source>
</evidence>
<keyword evidence="2" id="KW-0479">Metal-binding</keyword>
<keyword evidence="6" id="KW-0472">Membrane</keyword>
<evidence type="ECO:0000313" key="8">
    <source>
        <dbReference type="EMBL" id="CCK72294.1"/>
    </source>
</evidence>
<dbReference type="PANTHER" id="PTHR46910">
    <property type="entry name" value="TRANSCRIPTION FACTOR PDR1"/>
    <property type="match status" value="1"/>
</dbReference>
<evidence type="ECO:0000259" key="7">
    <source>
        <dbReference type="PROSITE" id="PS50048"/>
    </source>
</evidence>
<dbReference type="GO" id="GO:0000981">
    <property type="term" value="F:DNA-binding transcription factor activity, RNA polymerase II-specific"/>
    <property type="evidence" value="ECO:0007669"/>
    <property type="project" value="InterPro"/>
</dbReference>
<keyword evidence="6" id="KW-1133">Transmembrane helix</keyword>
<dbReference type="OMA" id="HVARTQY"/>
<dbReference type="Proteomes" id="UP000006310">
    <property type="component" value="Chromosome 10"/>
</dbReference>
<dbReference type="EMBL" id="HE978323">
    <property type="protein sequence ID" value="CCK72294.1"/>
    <property type="molecule type" value="Genomic_DNA"/>
</dbReference>
<dbReference type="GO" id="GO:0005634">
    <property type="term" value="C:nucleus"/>
    <property type="evidence" value="ECO:0007669"/>
    <property type="project" value="UniProtKB-SubCell"/>
</dbReference>
<dbReference type="PROSITE" id="PS50048">
    <property type="entry name" value="ZN2_CY6_FUNGAL_2"/>
    <property type="match status" value="1"/>
</dbReference>
<keyword evidence="5" id="KW-0539">Nucleus</keyword>
<dbReference type="SMART" id="SM00906">
    <property type="entry name" value="Fungal_trans"/>
    <property type="match status" value="1"/>
</dbReference>
<dbReference type="CDD" id="cd12148">
    <property type="entry name" value="fungal_TF_MHR"/>
    <property type="match status" value="1"/>
</dbReference>
<dbReference type="GO" id="GO:0008270">
    <property type="term" value="F:zinc ion binding"/>
    <property type="evidence" value="ECO:0007669"/>
    <property type="project" value="InterPro"/>
</dbReference>
<sequence>MKRAKFGPKTLTACQYCYTKKIKCNRNNFSEACTKCIALNIECKNRTPINMILIREESSNSVITSLKPTNTVSEANEEYPDGGTTAPVKVSKSAALLSSSIHFYNIIYRNLQKLFEKIHTETDVNIPEHASEFFEFNINELVVDFSFLKRNNKSRMSSTLELNELPPIQVSKRWIHAVCDVLALSYQFLMIGSILKITDWIYKQGERGPIDLDDPHIRTDVIHVLLLLSVGQLYLRDTTEHFEEYPGLKYFKKAVSLLEDNFDNPDISYLEILILIIIYLISLNRLRYSYLYIGNALRCAYLLGLHKDSTYDNSAYTVEERERMCRVWWTIYNLEKFISSKVGCPSSIANDIVEKIRYPIDGNYDHAMRMSFFLIERINFTKIKNKITDIMAGGDINKLLVGNGCVFDLMYTSSQELITQWNTIIGMPGNRYMQRSFFSLVLRMNECILLVTSIFFLKNRRRMLYGLLGKEDPFPEGHNFAHLSVICIQAATSNLRILQALRKKELLLPYGYNDMDFLFYGVIIVLLGLKMKAPLYERFPLEDAYSNAMDLLNQFTNVGNVIANDYRNRLVALQKELERLDVLIVSKTGDNPPVNTFLNPVEEGPFNRVEMRFEEYFQFTSSICSSLESV</sequence>
<reference evidence="9" key="2">
    <citation type="submission" date="2012-08" db="EMBL/GenBank/DDBJ databases">
        <title>Genome sequence of Kazachstania naganishii.</title>
        <authorList>
            <person name="Gordon J.L."/>
            <person name="Armisen D."/>
            <person name="Proux-Wera E."/>
            <person name="OhEigeartaigh S.S."/>
            <person name="Byrne K.P."/>
            <person name="Wolfe K.H."/>
        </authorList>
    </citation>
    <scope>NUCLEOTIDE SEQUENCE [LARGE SCALE GENOMIC DNA]</scope>
    <source>
        <strain evidence="9">ATCC MYA-139 / BCRC 22969 / CBS 8797 / CCRC 22969 / KCTC 17520 / NBRC 10181 / NCYC 3082</strain>
    </source>
</reference>
<evidence type="ECO:0000256" key="2">
    <source>
        <dbReference type="ARBA" id="ARBA00022723"/>
    </source>
</evidence>
<evidence type="ECO:0000256" key="1">
    <source>
        <dbReference type="ARBA" id="ARBA00004123"/>
    </source>
</evidence>
<dbReference type="InterPro" id="IPR007219">
    <property type="entry name" value="XnlR_reg_dom"/>
</dbReference>
<gene>
    <name evidence="8" type="primary">KNAG0J02130</name>
    <name evidence="8" type="ordered locus">KNAG_0J02130</name>
</gene>
<feature type="transmembrane region" description="Helical" evidence="6">
    <location>
        <begin position="510"/>
        <end position="529"/>
    </location>
</feature>
<feature type="domain" description="Zn(2)-C6 fungal-type" evidence="7">
    <location>
        <begin position="13"/>
        <end position="45"/>
    </location>
</feature>
<accession>J7S9T8</accession>
<dbReference type="STRING" id="1071383.J7S9T8"/>
<dbReference type="GO" id="GO:0006351">
    <property type="term" value="P:DNA-templated transcription"/>
    <property type="evidence" value="ECO:0007669"/>
    <property type="project" value="InterPro"/>
</dbReference>
<reference evidence="8 9" key="1">
    <citation type="journal article" date="2011" name="Proc. Natl. Acad. Sci. U.S.A.">
        <title>Evolutionary erosion of yeast sex chromosomes by mating-type switching accidents.</title>
        <authorList>
            <person name="Gordon J.L."/>
            <person name="Armisen D."/>
            <person name="Proux-Wera E."/>
            <person name="Oheigeartaigh S.S."/>
            <person name="Byrne K.P."/>
            <person name="Wolfe K.H."/>
        </authorList>
    </citation>
    <scope>NUCLEOTIDE SEQUENCE [LARGE SCALE GENOMIC DNA]</scope>
    <source>
        <strain evidence="9">ATCC MYA-139 / BCRC 22969 / CBS 8797 / CCRC 22969 / KCTC 17520 / NBRC 10181 / NCYC 3082</strain>
    </source>
</reference>
<dbReference type="InterPro" id="IPR001138">
    <property type="entry name" value="Zn2Cys6_DnaBD"/>
</dbReference>